<proteinExistence type="predicted"/>
<name>A0A3N6S286_9GAMM</name>
<dbReference type="Proteomes" id="UP000279457">
    <property type="component" value="Unassembled WGS sequence"/>
</dbReference>
<dbReference type="EMBL" id="RHHM01000001">
    <property type="protein sequence ID" value="RQM39748.1"/>
    <property type="molecule type" value="Genomic_DNA"/>
</dbReference>
<reference evidence="1 2" key="1">
    <citation type="submission" date="2018-10" db="EMBL/GenBank/DDBJ databases">
        <title>Draft genome sequence for the type isolate of Erwinia psidii, agent causal of bacterial blight in guava (Psidium guajava) and wilt and die-back of Eucalyptus spp.</title>
        <authorList>
            <person name="Hermenegildo P.S."/>
            <person name="Santos S.A."/>
            <person name="Guimaraes L.M.S."/>
            <person name="Vidigal P.M.P."/>
            <person name="Pereira I.C."/>
            <person name="Badel J.L."/>
            <person name="Alfenas-Zerbini P."/>
            <person name="Ferreira M.A.S.V."/>
            <person name="Alfenas A.C."/>
        </authorList>
    </citation>
    <scope>NUCLEOTIDE SEQUENCE [LARGE SCALE GENOMIC DNA]</scope>
    <source>
        <strain evidence="1 2">IBSBF 435</strain>
    </source>
</reference>
<gene>
    <name evidence="1" type="ORF">EB241_00025</name>
</gene>
<sequence length="65" mass="7015">MGQHFITPAAAGKHLRDDYGAAAGLTFSATCPPMFLTKKNARLTRSFPVVQPLKVEAHGRLNHVA</sequence>
<evidence type="ECO:0000313" key="2">
    <source>
        <dbReference type="Proteomes" id="UP000279457"/>
    </source>
</evidence>
<keyword evidence="2" id="KW-1185">Reference proteome</keyword>
<dbReference type="AlphaFoldDB" id="A0A3N6S286"/>
<dbReference type="RefSeq" id="WP_124231196.1">
    <property type="nucleotide sequence ID" value="NZ_RHHM01000001.1"/>
</dbReference>
<dbReference type="OrthoDB" id="6555950at2"/>
<accession>A0A3N6S286</accession>
<evidence type="ECO:0000313" key="1">
    <source>
        <dbReference type="EMBL" id="RQM39748.1"/>
    </source>
</evidence>
<protein>
    <submittedName>
        <fullName evidence="1">Uncharacterized protein</fullName>
    </submittedName>
</protein>
<comment type="caution">
    <text evidence="1">The sequence shown here is derived from an EMBL/GenBank/DDBJ whole genome shotgun (WGS) entry which is preliminary data.</text>
</comment>
<organism evidence="1 2">
    <name type="scientific">Erwinia psidii</name>
    <dbReference type="NCBI Taxonomy" id="69224"/>
    <lineage>
        <taxon>Bacteria</taxon>
        <taxon>Pseudomonadati</taxon>
        <taxon>Pseudomonadota</taxon>
        <taxon>Gammaproteobacteria</taxon>
        <taxon>Enterobacterales</taxon>
        <taxon>Erwiniaceae</taxon>
        <taxon>Erwinia</taxon>
    </lineage>
</organism>